<dbReference type="InterPro" id="IPR001752">
    <property type="entry name" value="Kinesin_motor_dom"/>
</dbReference>
<evidence type="ECO:0000313" key="5">
    <source>
        <dbReference type="Proteomes" id="UP000027120"/>
    </source>
</evidence>
<dbReference type="InterPro" id="IPR027640">
    <property type="entry name" value="Kinesin-like_fam"/>
</dbReference>
<dbReference type="PROSITE" id="PS50067">
    <property type="entry name" value="KINESIN_MOTOR_2"/>
    <property type="match status" value="1"/>
</dbReference>
<comment type="similarity">
    <text evidence="2">Belongs to the TRAFAC class myosin-kinesin ATPase superfamily. Kinesin family.</text>
</comment>
<dbReference type="InterPro" id="IPR027417">
    <property type="entry name" value="P-loop_NTPase"/>
</dbReference>
<dbReference type="EMBL" id="KK784879">
    <property type="protein sequence ID" value="KDO78637.1"/>
    <property type="molecule type" value="Genomic_DNA"/>
</dbReference>
<keyword evidence="5" id="KW-1185">Reference proteome</keyword>
<organism evidence="4 5">
    <name type="scientific">Citrus sinensis</name>
    <name type="common">Sweet orange</name>
    <name type="synonym">Citrus aurantium var. sinensis</name>
    <dbReference type="NCBI Taxonomy" id="2711"/>
    <lineage>
        <taxon>Eukaryota</taxon>
        <taxon>Viridiplantae</taxon>
        <taxon>Streptophyta</taxon>
        <taxon>Embryophyta</taxon>
        <taxon>Tracheophyta</taxon>
        <taxon>Spermatophyta</taxon>
        <taxon>Magnoliopsida</taxon>
        <taxon>eudicotyledons</taxon>
        <taxon>Gunneridae</taxon>
        <taxon>Pentapetalae</taxon>
        <taxon>rosids</taxon>
        <taxon>malvids</taxon>
        <taxon>Sapindales</taxon>
        <taxon>Rutaceae</taxon>
        <taxon>Aurantioideae</taxon>
        <taxon>Citrus</taxon>
    </lineage>
</organism>
<dbReference type="STRING" id="2711.A0A067GT84"/>
<dbReference type="PANTHER" id="PTHR47969">
    <property type="entry name" value="CHROMOSOME-ASSOCIATED KINESIN KIF4A-RELATED"/>
    <property type="match status" value="1"/>
</dbReference>
<dbReference type="GO" id="GO:0008017">
    <property type="term" value="F:microtubule binding"/>
    <property type="evidence" value="ECO:0007669"/>
    <property type="project" value="InterPro"/>
</dbReference>
<evidence type="ECO:0000256" key="1">
    <source>
        <dbReference type="ARBA" id="ARBA00023175"/>
    </source>
</evidence>
<dbReference type="Proteomes" id="UP000027120">
    <property type="component" value="Unassembled WGS sequence"/>
</dbReference>
<keyword evidence="1" id="KW-0505">Motor protein</keyword>
<dbReference type="SUPFAM" id="SSF52540">
    <property type="entry name" value="P-loop containing nucleoside triphosphate hydrolases"/>
    <property type="match status" value="1"/>
</dbReference>
<evidence type="ECO:0000313" key="4">
    <source>
        <dbReference type="EMBL" id="KDO78637.1"/>
    </source>
</evidence>
<dbReference type="SMR" id="A0A067GT84"/>
<dbReference type="PANTHER" id="PTHR47969:SF9">
    <property type="entry name" value="KINESIN-LIKE PROTEIN"/>
    <property type="match status" value="1"/>
</dbReference>
<dbReference type="GO" id="GO:0005524">
    <property type="term" value="F:ATP binding"/>
    <property type="evidence" value="ECO:0007669"/>
    <property type="project" value="InterPro"/>
</dbReference>
<reference evidence="4 5" key="1">
    <citation type="submission" date="2014-04" db="EMBL/GenBank/DDBJ databases">
        <authorList>
            <consortium name="International Citrus Genome Consortium"/>
            <person name="Gmitter F."/>
            <person name="Chen C."/>
            <person name="Farmerie W."/>
            <person name="Harkins T."/>
            <person name="Desany B."/>
            <person name="Mohiuddin M."/>
            <person name="Kodira C."/>
            <person name="Borodovsky M."/>
            <person name="Lomsadze A."/>
            <person name="Burns P."/>
            <person name="Jenkins J."/>
            <person name="Prochnik S."/>
            <person name="Shu S."/>
            <person name="Chapman J."/>
            <person name="Pitluck S."/>
            <person name="Schmutz J."/>
            <person name="Rokhsar D."/>
        </authorList>
    </citation>
    <scope>NUCLEOTIDE SEQUENCE</scope>
</reference>
<dbReference type="Pfam" id="PF00225">
    <property type="entry name" value="Kinesin"/>
    <property type="match status" value="1"/>
</dbReference>
<dbReference type="AlphaFoldDB" id="A0A067GT84"/>
<sequence>MDLPRRSHKDLIVNVSHVSDVLPPGKMNFVDLTCSIFVENTEVNKSIYTLFNVVYALNANESHVPYWESKLTRMLQESVGCKSKILMLTCLKTKSSASSMLLSFHKNQSPKSVSTTKTQTESQMHFSTKKATGVASMIK</sequence>
<proteinExistence type="inferred from homology"/>
<evidence type="ECO:0000256" key="2">
    <source>
        <dbReference type="PROSITE-ProRule" id="PRU00283"/>
    </source>
</evidence>
<protein>
    <recommendedName>
        <fullName evidence="3">Kinesin motor domain-containing protein</fullName>
    </recommendedName>
</protein>
<dbReference type="GO" id="GO:0007018">
    <property type="term" value="P:microtubule-based movement"/>
    <property type="evidence" value="ECO:0007669"/>
    <property type="project" value="InterPro"/>
</dbReference>
<feature type="domain" description="Kinesin motor" evidence="3">
    <location>
        <begin position="1"/>
        <end position="113"/>
    </location>
</feature>
<evidence type="ECO:0000259" key="3">
    <source>
        <dbReference type="PROSITE" id="PS50067"/>
    </source>
</evidence>
<comment type="caution">
    <text evidence="2">Lacks conserved residue(s) required for the propagation of feature annotation.</text>
</comment>
<dbReference type="PRINTS" id="PR00380">
    <property type="entry name" value="KINESINHEAVY"/>
</dbReference>
<dbReference type="Gene3D" id="3.40.850.10">
    <property type="entry name" value="Kinesin motor domain"/>
    <property type="match status" value="1"/>
</dbReference>
<dbReference type="GO" id="GO:0003777">
    <property type="term" value="F:microtubule motor activity"/>
    <property type="evidence" value="ECO:0007669"/>
    <property type="project" value="InterPro"/>
</dbReference>
<dbReference type="InterPro" id="IPR036961">
    <property type="entry name" value="Kinesin_motor_dom_sf"/>
</dbReference>
<accession>A0A067GT84</accession>
<name>A0A067GT84_CITSI</name>
<gene>
    <name evidence="4" type="ORF">CISIN_1g037021mg</name>
</gene>